<evidence type="ECO:0000313" key="3">
    <source>
        <dbReference type="Proteomes" id="UP000252586"/>
    </source>
</evidence>
<reference evidence="2 3" key="1">
    <citation type="submission" date="2018-06" db="EMBL/GenBank/DDBJ databases">
        <title>Genomic Encyclopedia of Type Strains, Phase IV (KMG-IV): sequencing the most valuable type-strain genomes for metagenomic binning, comparative biology and taxonomic classification.</title>
        <authorList>
            <person name="Goeker M."/>
        </authorList>
    </citation>
    <scope>NUCLEOTIDE SEQUENCE [LARGE SCALE GENOMIC DNA]</scope>
    <source>
        <strain evidence="2 3">DSM 44599</strain>
    </source>
</reference>
<evidence type="ECO:0000259" key="1">
    <source>
        <dbReference type="Pfam" id="PF10592"/>
    </source>
</evidence>
<accession>A0A366DQX5</accession>
<comment type="caution">
    <text evidence="2">The sequence shown here is derived from an EMBL/GenBank/DDBJ whole genome shotgun (WGS) entry which is preliminary data.</text>
</comment>
<proteinExistence type="predicted"/>
<dbReference type="Proteomes" id="UP000252586">
    <property type="component" value="Unassembled WGS sequence"/>
</dbReference>
<feature type="domain" description="Abortive phage infection protein C-terminal" evidence="1">
    <location>
        <begin position="253"/>
        <end position="407"/>
    </location>
</feature>
<keyword evidence="3" id="KW-1185">Reference proteome</keyword>
<sequence>MTTAERGSGPGAPSQVRQVARGLRRTYIDSGLLDLSDLEGKPAEEREPRELSRALAAQAVRLVTGFSPEHAARTVIDGVADQGIDALAVVEGAQPHIYLVQAKWSKTGRAPSERSAVMELLAGLRLIDSEDFTPFNPRGRQLAELARKVMDSGAVPVTQVVALMRSDEVTPGFLDAIANGEKEFNKHGAVLGHRIVLAPEIWQSVRDDYAPQPVSLTADLFPWFSVMTPFESYQGIVYAAQVAEWAGAGDRLFTSNIRNPLGRTAINNSVIETLTSEPAYFWYYNNGITILCDSAEKLSHAMLQPHVRPLALRLHNASVVNGAQTVRSIAEAVAGDTDAGGAQVGVRIIVVGADAEFAKKTTQAANRQNRVEARDFIALESVQAEIMADMRIELGLEYVVRRGELEPAPETGCSVVEAALALACAHSESKYAARIATDLDVLWERGSQGIYDVLFRPRPSAYLLWNAVNVLREVRRTLLALRPKYEGRAVALAEHGVYLLTHLTFRSLDTEAISEPDHNLEWLARARDEIPGLVARLLPETVNVIDRLYGERSQVRAVCADISRSREVVATVLRAGTEDIATSTKYDRVRPAKRRRRPNAVSVLIDRNVLAEGEALALSDAFPAETEALADWLAQDPQRGRATWVPHRLKPILWAVDGNQYSPSGLITSMWESAGWEDKPVANQGTKRWVVASTGESLADLAWRVLEGLEETD</sequence>
<dbReference type="AlphaFoldDB" id="A0A366DQX5"/>
<name>A0A366DQX5_9NOCA</name>
<gene>
    <name evidence="2" type="ORF">DFR74_103123</name>
</gene>
<dbReference type="Pfam" id="PF10592">
    <property type="entry name" value="AIPR"/>
    <property type="match status" value="1"/>
</dbReference>
<evidence type="ECO:0000313" key="2">
    <source>
        <dbReference type="EMBL" id="RBO92480.1"/>
    </source>
</evidence>
<dbReference type="InterPro" id="IPR018891">
    <property type="entry name" value="AIPR_C"/>
</dbReference>
<dbReference type="OrthoDB" id="9806213at2"/>
<dbReference type="STRING" id="1210090.GCA_001613185_03612"/>
<dbReference type="EMBL" id="QNRE01000003">
    <property type="protein sequence ID" value="RBO92480.1"/>
    <property type="molecule type" value="Genomic_DNA"/>
</dbReference>
<organism evidence="2 3">
    <name type="scientific">Nocardia puris</name>
    <dbReference type="NCBI Taxonomy" id="208602"/>
    <lineage>
        <taxon>Bacteria</taxon>
        <taxon>Bacillati</taxon>
        <taxon>Actinomycetota</taxon>
        <taxon>Actinomycetes</taxon>
        <taxon>Mycobacteriales</taxon>
        <taxon>Nocardiaceae</taxon>
        <taxon>Nocardia</taxon>
    </lineage>
</organism>
<dbReference type="RefSeq" id="WP_067510135.1">
    <property type="nucleotide sequence ID" value="NZ_QNRE01000003.1"/>
</dbReference>
<protein>
    <submittedName>
        <fullName evidence="2">AIPR protein</fullName>
    </submittedName>
</protein>